<dbReference type="InterPro" id="IPR010774">
    <property type="entry name" value="YbcO"/>
</dbReference>
<evidence type="ECO:0000313" key="1">
    <source>
        <dbReference type="EMBL" id="CRL61267.1"/>
    </source>
</evidence>
<accession>A0A0G4Q5R7</accession>
<dbReference type="AlphaFoldDB" id="A0A0G4Q5R7"/>
<protein>
    <recommendedName>
        <fullName evidence="3">DUF1364 domain-containing protein</fullName>
    </recommendedName>
</protein>
<sequence length="96" mass="10747">MANLRKEARGRECQVRIPNVCNGNSETVVLAHYRMSGICGTGIKPNDIFGAWACSACHDESDRRTHYVDAEYAKQCHLEGVIRTQDILIKEGKIKV</sequence>
<evidence type="ECO:0000313" key="2">
    <source>
        <dbReference type="Proteomes" id="UP000183920"/>
    </source>
</evidence>
<dbReference type="RefSeq" id="WP_072063474.1">
    <property type="nucleotide sequence ID" value="NZ_CVRY01000002.1"/>
</dbReference>
<dbReference type="Pfam" id="PF07102">
    <property type="entry name" value="YbcO"/>
    <property type="match status" value="1"/>
</dbReference>
<organism evidence="1 2">
    <name type="scientific">Proteus penneri</name>
    <dbReference type="NCBI Taxonomy" id="102862"/>
    <lineage>
        <taxon>Bacteria</taxon>
        <taxon>Pseudomonadati</taxon>
        <taxon>Pseudomonadota</taxon>
        <taxon>Gammaproteobacteria</taxon>
        <taxon>Enterobacterales</taxon>
        <taxon>Morganellaceae</taxon>
        <taxon>Proteus</taxon>
    </lineage>
</organism>
<dbReference type="Proteomes" id="UP000183920">
    <property type="component" value="Unassembled WGS sequence"/>
</dbReference>
<dbReference type="Gene3D" id="3.30.50.20">
    <property type="entry name" value="prophage-derive protein ybcO"/>
    <property type="match status" value="1"/>
</dbReference>
<gene>
    <name evidence="1" type="ORF">BN1804_01395</name>
</gene>
<name>A0A0G4Q5R7_9GAMM</name>
<proteinExistence type="predicted"/>
<dbReference type="EMBL" id="CVRY01000002">
    <property type="protein sequence ID" value="CRL61267.1"/>
    <property type="molecule type" value="Genomic_DNA"/>
</dbReference>
<evidence type="ECO:0008006" key="3">
    <source>
        <dbReference type="Google" id="ProtNLM"/>
    </source>
</evidence>
<reference evidence="2" key="1">
    <citation type="submission" date="2015-06" db="EMBL/GenBank/DDBJ databases">
        <authorList>
            <person name="Urmite Genomes"/>
        </authorList>
    </citation>
    <scope>NUCLEOTIDE SEQUENCE [LARGE SCALE GENOMIC DNA]</scope>
    <source>
        <strain evidence="2">CSUR P1867</strain>
    </source>
</reference>